<evidence type="ECO:0000256" key="1">
    <source>
        <dbReference type="SAM" id="MobiDB-lite"/>
    </source>
</evidence>
<gene>
    <name evidence="2" type="ORF">DSL72_004418</name>
</gene>
<dbReference type="AlphaFoldDB" id="A0A8A3P0G2"/>
<feature type="compositionally biased region" description="Low complexity" evidence="1">
    <location>
        <begin position="55"/>
        <end position="65"/>
    </location>
</feature>
<sequence length="329" mass="37847">MPKILTQLLEKFWKIWKFLFMSIKRRISNMNDLRSELGLDVEDSSHKTSRSAAGSSPNPVSSPVPEIMEGFGFPSTLQTSDDTSFVDRTFSSSSPSSPLSSAPTDIVNMDIDSADEDTVTVGEFNPTSSPFLQDSISIFCTIKFNDLYYLDFQTPFTHPDQFFDLTQDPERWVYLCAQSPHNEHESTPDRYIKHCLSLMWNQTGNCRDIIAVLLFAWFHNDKKNPFHFWGRVRRHALDMMDFENALGEPISYLGRIELPGGLSRACWNHALQECLENEGMWGPSALFMLDRENGFRWLKVSAEEEENLMNGCSFAENWVIGLPRNEYYW</sequence>
<evidence type="ECO:0000313" key="2">
    <source>
        <dbReference type="EMBL" id="QSZ29900.1"/>
    </source>
</evidence>
<proteinExistence type="predicted"/>
<organism evidence="2 3">
    <name type="scientific">Monilinia vaccinii-corymbosi</name>
    <dbReference type="NCBI Taxonomy" id="61207"/>
    <lineage>
        <taxon>Eukaryota</taxon>
        <taxon>Fungi</taxon>
        <taxon>Dikarya</taxon>
        <taxon>Ascomycota</taxon>
        <taxon>Pezizomycotina</taxon>
        <taxon>Leotiomycetes</taxon>
        <taxon>Helotiales</taxon>
        <taxon>Sclerotiniaceae</taxon>
        <taxon>Monilinia</taxon>
    </lineage>
</organism>
<name>A0A8A3P0G2_9HELO</name>
<protein>
    <submittedName>
        <fullName evidence="2">Uncharacterized protein</fullName>
    </submittedName>
</protein>
<feature type="region of interest" description="Disordered" evidence="1">
    <location>
        <begin position="44"/>
        <end position="65"/>
    </location>
</feature>
<evidence type="ECO:0000313" key="3">
    <source>
        <dbReference type="Proteomes" id="UP000672032"/>
    </source>
</evidence>
<keyword evidence="3" id="KW-1185">Reference proteome</keyword>
<dbReference type="Proteomes" id="UP000672032">
    <property type="component" value="Chromosome 1"/>
</dbReference>
<dbReference type="EMBL" id="CP063405">
    <property type="protein sequence ID" value="QSZ29900.1"/>
    <property type="molecule type" value="Genomic_DNA"/>
</dbReference>
<reference evidence="2" key="1">
    <citation type="submission" date="2020-10" db="EMBL/GenBank/DDBJ databases">
        <title>Genome Sequence of Monilinia vaccinii-corymbosi Sheds Light on Mummy Berry Disease Infection of Blueberry and Mating Type.</title>
        <authorList>
            <person name="Yow A.G."/>
            <person name="Zhang Y."/>
            <person name="Bansal K."/>
            <person name="Eacker S.M."/>
            <person name="Sullivan S."/>
            <person name="Liachko I."/>
            <person name="Cubeta M.A."/>
            <person name="Rollins J.A."/>
            <person name="Ashrafi H."/>
        </authorList>
    </citation>
    <scope>NUCLEOTIDE SEQUENCE</scope>
    <source>
        <strain evidence="2">RL-1</strain>
    </source>
</reference>
<accession>A0A8A3P0G2</accession>
<dbReference type="OrthoDB" id="3548996at2759"/>